<dbReference type="EMBL" id="MIYZ01000025">
    <property type="protein sequence ID" value="OIR22038.1"/>
    <property type="molecule type" value="Genomic_DNA"/>
</dbReference>
<dbReference type="InterPro" id="IPR044878">
    <property type="entry name" value="UbiA_sf"/>
</dbReference>
<gene>
    <name evidence="7" type="ORF">BET99_04515</name>
    <name evidence="6" type="ORF">BET99_05195</name>
</gene>
<feature type="transmembrane region" description="Helical" evidence="5">
    <location>
        <begin position="196"/>
        <end position="218"/>
    </location>
</feature>
<keyword evidence="4 5" id="KW-0472">Membrane</keyword>
<feature type="transmembrane region" description="Helical" evidence="5">
    <location>
        <begin position="84"/>
        <end position="103"/>
    </location>
</feature>
<dbReference type="InterPro" id="IPR050475">
    <property type="entry name" value="Prenyltransferase_related"/>
</dbReference>
<evidence type="ECO:0008006" key="9">
    <source>
        <dbReference type="Google" id="ProtNLM"/>
    </source>
</evidence>
<evidence type="ECO:0000256" key="4">
    <source>
        <dbReference type="ARBA" id="ARBA00023136"/>
    </source>
</evidence>
<feature type="transmembrane region" description="Helical" evidence="5">
    <location>
        <begin position="12"/>
        <end position="29"/>
    </location>
</feature>
<dbReference type="PANTHER" id="PTHR42723:SF1">
    <property type="entry name" value="CHLOROPHYLL SYNTHASE, CHLOROPLASTIC"/>
    <property type="match status" value="1"/>
</dbReference>
<feature type="transmembrane region" description="Helical" evidence="5">
    <location>
        <begin position="224"/>
        <end position="247"/>
    </location>
</feature>
<dbReference type="CDD" id="cd13961">
    <property type="entry name" value="PT_UbiA_DGGGPS"/>
    <property type="match status" value="1"/>
</dbReference>
<sequence length="277" mass="29459">MNPYIALIRPGNAILTAVAVIAGAFIASGPEIVDFQNEVIICCISAMMLVGGGNALNDYNDRESDKLNHPKRPIPSGQIKAETAFNYAQLLLGMGLLILFFALDNKMPFVIALIGIGTLIAYENGLKAAGITGNISVGLMSGAVFLYAGMAVNDPGPTLWMFGLAGLATISREIIKDIQDLEGDQDRKTLPARIGVQSALNLATTILLTAVILSYMALNSFENLAQLAYVGGITLANGTMLFGIYNTRFEDYFAGQKRIKQGMGIAMISFILAAGLN</sequence>
<comment type="subcellular location">
    <subcellularLocation>
        <location evidence="1">Cell membrane</location>
        <topology evidence="1">Multi-pass membrane protein</topology>
    </subcellularLocation>
</comment>
<evidence type="ECO:0000313" key="6">
    <source>
        <dbReference type="EMBL" id="OIR22038.1"/>
    </source>
</evidence>
<accession>A0A1J5UCK6</accession>
<keyword evidence="2 5" id="KW-0812">Transmembrane</keyword>
<dbReference type="Pfam" id="PF01040">
    <property type="entry name" value="UbiA"/>
    <property type="match status" value="1"/>
</dbReference>
<keyword evidence="3 5" id="KW-1133">Transmembrane helix</keyword>
<comment type="caution">
    <text evidence="6">The sequence shown here is derived from an EMBL/GenBank/DDBJ whole genome shotgun (WGS) entry which is preliminary data.</text>
</comment>
<feature type="transmembrane region" description="Helical" evidence="5">
    <location>
        <begin position="133"/>
        <end position="152"/>
    </location>
</feature>
<dbReference type="Proteomes" id="UP000183615">
    <property type="component" value="Unassembled WGS sequence"/>
</dbReference>
<dbReference type="GO" id="GO:0005886">
    <property type="term" value="C:plasma membrane"/>
    <property type="evidence" value="ECO:0007669"/>
    <property type="project" value="UniProtKB-SubCell"/>
</dbReference>
<feature type="transmembrane region" description="Helical" evidence="5">
    <location>
        <begin position="158"/>
        <end position="175"/>
    </location>
</feature>
<feature type="transmembrane region" description="Helical" evidence="5">
    <location>
        <begin position="35"/>
        <end position="56"/>
    </location>
</feature>
<dbReference type="GO" id="GO:0016765">
    <property type="term" value="F:transferase activity, transferring alkyl or aryl (other than methyl) groups"/>
    <property type="evidence" value="ECO:0007669"/>
    <property type="project" value="InterPro"/>
</dbReference>
<dbReference type="Gene3D" id="1.20.120.1780">
    <property type="entry name" value="UbiA prenyltransferase"/>
    <property type="match status" value="1"/>
</dbReference>
<evidence type="ECO:0000256" key="1">
    <source>
        <dbReference type="ARBA" id="ARBA00004651"/>
    </source>
</evidence>
<name>A0A1J5UCK6_9ARCH</name>
<evidence type="ECO:0000256" key="2">
    <source>
        <dbReference type="ARBA" id="ARBA00022692"/>
    </source>
</evidence>
<evidence type="ECO:0000256" key="3">
    <source>
        <dbReference type="ARBA" id="ARBA00022989"/>
    </source>
</evidence>
<proteinExistence type="predicted"/>
<dbReference type="InterPro" id="IPR000537">
    <property type="entry name" value="UbiA_prenyltransferase"/>
</dbReference>
<reference evidence="6 8" key="1">
    <citation type="submission" date="2016-08" db="EMBL/GenBank/DDBJ databases">
        <title>New Insights into Marine Group III Euryarchaeota, from dark to light.</title>
        <authorList>
            <person name="Haro-Moreno J.M."/>
            <person name="Rodriguez-Valera F."/>
            <person name="Lopez-Garcia P."/>
            <person name="Moreira D."/>
            <person name="Martin-Cuadrado A.B."/>
        </authorList>
    </citation>
    <scope>NUCLEOTIDE SEQUENCE [LARGE SCALE GENOMIC DNA]</scope>
    <source>
        <strain evidence="6">CG-Epi2</strain>
    </source>
</reference>
<feature type="transmembrane region" description="Helical" evidence="5">
    <location>
        <begin position="109"/>
        <end position="126"/>
    </location>
</feature>
<protein>
    <recommendedName>
        <fullName evidence="9">Geranylgeranylglycerol-phosphate geranylgeranyltransferase</fullName>
    </recommendedName>
</protein>
<dbReference type="PANTHER" id="PTHR42723">
    <property type="entry name" value="CHLOROPHYLL SYNTHASE"/>
    <property type="match status" value="1"/>
</dbReference>
<dbReference type="Gene3D" id="1.10.357.140">
    <property type="entry name" value="UbiA prenyltransferase"/>
    <property type="match status" value="1"/>
</dbReference>
<dbReference type="EMBL" id="MIYZ01000016">
    <property type="protein sequence ID" value="OIR22349.1"/>
    <property type="molecule type" value="Genomic_DNA"/>
</dbReference>
<evidence type="ECO:0000313" key="7">
    <source>
        <dbReference type="EMBL" id="OIR22349.1"/>
    </source>
</evidence>
<evidence type="ECO:0000313" key="8">
    <source>
        <dbReference type="Proteomes" id="UP000183615"/>
    </source>
</evidence>
<evidence type="ECO:0000256" key="5">
    <source>
        <dbReference type="SAM" id="Phobius"/>
    </source>
</evidence>
<organism evidence="6 8">
    <name type="scientific">Marine Group III euryarchaeote CG-Epi2</name>
    <dbReference type="NCBI Taxonomy" id="1888996"/>
    <lineage>
        <taxon>Archaea</taxon>
        <taxon>Methanobacteriati</taxon>
        <taxon>Thermoplasmatota</taxon>
        <taxon>Thermoplasmata</taxon>
        <taxon>Candidatus Thermoprofundales</taxon>
    </lineage>
</organism>
<dbReference type="AlphaFoldDB" id="A0A1J5UCK6"/>